<evidence type="ECO:0000256" key="1">
    <source>
        <dbReference type="SAM" id="Coils"/>
    </source>
</evidence>
<evidence type="ECO:0000313" key="3">
    <source>
        <dbReference type="EMBL" id="NOV44859.1"/>
    </source>
</evidence>
<feature type="domain" description="NTF2" evidence="2">
    <location>
        <begin position="197"/>
        <end position="325"/>
    </location>
</feature>
<evidence type="ECO:0000259" key="2">
    <source>
        <dbReference type="PROSITE" id="PS50177"/>
    </source>
</evidence>
<dbReference type="Pfam" id="PF15008">
    <property type="entry name" value="DUF4518"/>
    <property type="match status" value="1"/>
</dbReference>
<dbReference type="PROSITE" id="PS50177">
    <property type="entry name" value="NTF2_DOMAIN"/>
    <property type="match status" value="1"/>
</dbReference>
<organism evidence="3">
    <name type="scientific">Xenopsylla cheopis</name>
    <name type="common">Oriental rat flea</name>
    <name type="synonym">Pulex cheopis</name>
    <dbReference type="NCBI Taxonomy" id="163159"/>
    <lineage>
        <taxon>Eukaryota</taxon>
        <taxon>Metazoa</taxon>
        <taxon>Ecdysozoa</taxon>
        <taxon>Arthropoda</taxon>
        <taxon>Hexapoda</taxon>
        <taxon>Insecta</taxon>
        <taxon>Pterygota</taxon>
        <taxon>Neoptera</taxon>
        <taxon>Endopterygota</taxon>
        <taxon>Siphonaptera</taxon>
        <taxon>Pulicidae</taxon>
        <taxon>Xenopsyllinae</taxon>
        <taxon>Xenopsylla</taxon>
    </lineage>
</organism>
<dbReference type="EMBL" id="GIIL01001133">
    <property type="protein sequence ID" value="NOV44859.1"/>
    <property type="molecule type" value="Transcribed_RNA"/>
</dbReference>
<dbReference type="InterPro" id="IPR026698">
    <property type="entry name" value="UPF_C3orf38"/>
</dbReference>
<feature type="coiled-coil region" evidence="1">
    <location>
        <begin position="134"/>
        <end position="168"/>
    </location>
</feature>
<dbReference type="PANTHER" id="PTHR21084:SF1">
    <property type="entry name" value="DENSE INCISORS"/>
    <property type="match status" value="1"/>
</dbReference>
<dbReference type="Gene3D" id="3.10.450.50">
    <property type="match status" value="1"/>
</dbReference>
<reference evidence="3" key="1">
    <citation type="submission" date="2020-03" db="EMBL/GenBank/DDBJ databases">
        <title>Transcriptomic Profiling of the Digestive Tract of the Rat Flea, Xenopsylla cheopis, Following Blood Feeding and Infection with Yersinia pestis.</title>
        <authorList>
            <person name="Bland D.M."/>
            <person name="Martens C.A."/>
            <person name="Virtaneva K."/>
            <person name="Kanakabandi K."/>
            <person name="Long D."/>
            <person name="Rosenke R."/>
            <person name="Saturday G.A."/>
            <person name="Hoyt F.H."/>
            <person name="Bruno D.P."/>
            <person name="Ribeiro J.M.C."/>
            <person name="Hinnebusch J."/>
        </authorList>
    </citation>
    <scope>NUCLEOTIDE SEQUENCE</scope>
</reference>
<dbReference type="InterPro" id="IPR018222">
    <property type="entry name" value="Nuclear_transport_factor_2_euk"/>
</dbReference>
<sequence>MFRMLEDWEKDAVSSLLDSLTQEELTNILGTVTKNLLKNQPSNNRDVIKAIIQHSSDCNSILKRRAITNSVLYSYLHEHGVKVSSPITKGDLISATLSYWKHRYKSNGKNKCDKHRESTGHENPKTECVTDISIKEESQNNERLEESLKQEHERLQRECAQLDKYEQTQDPNSSGHINIFNSNDRQDVAVNFPVNVMARTFAEWFYKLYNEANGLTANHFWPDSSLRIHIKSAENVTTQQVLNNAEEVVTLLEQTKSAHGLYFNPNISHVGTQGRMDVHGLILIVACGTLHKENLCVGVFEQMFALARDPQAQNNWKIRNVEFKLRSQSVNSVPSILESDYRNDILALPINDEDI</sequence>
<name>A0A6M2DF54_XENCH</name>
<dbReference type="InterPro" id="IPR032710">
    <property type="entry name" value="NTF2-like_dom_sf"/>
</dbReference>
<dbReference type="AlphaFoldDB" id="A0A6M2DF54"/>
<protein>
    <submittedName>
        <fullName evidence="3">Protein of function</fullName>
    </submittedName>
</protein>
<proteinExistence type="predicted"/>
<keyword evidence="1" id="KW-0175">Coiled coil</keyword>
<dbReference type="SUPFAM" id="SSF54427">
    <property type="entry name" value="NTF2-like"/>
    <property type="match status" value="1"/>
</dbReference>
<accession>A0A6M2DF54</accession>
<dbReference type="PANTHER" id="PTHR21084">
    <property type="entry name" value="DENSE INCISORS"/>
    <property type="match status" value="1"/>
</dbReference>